<evidence type="ECO:0000256" key="1">
    <source>
        <dbReference type="SAM" id="MobiDB-lite"/>
    </source>
</evidence>
<organism evidence="2 3">
    <name type="scientific">Ameca splendens</name>
    <dbReference type="NCBI Taxonomy" id="208324"/>
    <lineage>
        <taxon>Eukaryota</taxon>
        <taxon>Metazoa</taxon>
        <taxon>Chordata</taxon>
        <taxon>Craniata</taxon>
        <taxon>Vertebrata</taxon>
        <taxon>Euteleostomi</taxon>
        <taxon>Actinopterygii</taxon>
        <taxon>Neopterygii</taxon>
        <taxon>Teleostei</taxon>
        <taxon>Neoteleostei</taxon>
        <taxon>Acanthomorphata</taxon>
        <taxon>Ovalentaria</taxon>
        <taxon>Atherinomorphae</taxon>
        <taxon>Cyprinodontiformes</taxon>
        <taxon>Goodeidae</taxon>
        <taxon>Ameca</taxon>
    </lineage>
</organism>
<evidence type="ECO:0000313" key="3">
    <source>
        <dbReference type="Proteomes" id="UP001469553"/>
    </source>
</evidence>
<protein>
    <submittedName>
        <fullName evidence="2">Uncharacterized protein</fullName>
    </submittedName>
</protein>
<comment type="caution">
    <text evidence="2">The sequence shown here is derived from an EMBL/GenBank/DDBJ whole genome shotgun (WGS) entry which is preliminary data.</text>
</comment>
<dbReference type="EMBL" id="JAHRIP010012472">
    <property type="protein sequence ID" value="MEQ2285077.1"/>
    <property type="molecule type" value="Genomic_DNA"/>
</dbReference>
<name>A0ABV0XUK7_9TELE</name>
<feature type="region of interest" description="Disordered" evidence="1">
    <location>
        <begin position="23"/>
        <end position="47"/>
    </location>
</feature>
<gene>
    <name evidence="2" type="ORF">AMECASPLE_028152</name>
</gene>
<keyword evidence="3" id="KW-1185">Reference proteome</keyword>
<dbReference type="Proteomes" id="UP001469553">
    <property type="component" value="Unassembled WGS sequence"/>
</dbReference>
<reference evidence="2 3" key="1">
    <citation type="submission" date="2021-06" db="EMBL/GenBank/DDBJ databases">
        <authorList>
            <person name="Palmer J.M."/>
        </authorList>
    </citation>
    <scope>NUCLEOTIDE SEQUENCE [LARGE SCALE GENOMIC DNA]</scope>
    <source>
        <strain evidence="2 3">AS_MEX2019</strain>
        <tissue evidence="2">Muscle</tissue>
    </source>
</reference>
<sequence>MLTHSSTNTQIGRQLEVKCLPRRTSTYGRRKLESNPQPSDCKMTTLPTEPQSPHCIVFKQESDNQVLPELPINYTNLSGLLAQIYSEQPELEPNMEKQLLALMLHKSGINSQKTVKALKP</sequence>
<accession>A0ABV0XUK7</accession>
<evidence type="ECO:0000313" key="2">
    <source>
        <dbReference type="EMBL" id="MEQ2285077.1"/>
    </source>
</evidence>
<proteinExistence type="predicted"/>